<comment type="caution">
    <text evidence="2">The sequence shown here is derived from an EMBL/GenBank/DDBJ whole genome shotgun (WGS) entry which is preliminary data.</text>
</comment>
<dbReference type="EMBL" id="QYUK01000016">
    <property type="protein sequence ID" value="RJF80669.1"/>
    <property type="molecule type" value="Genomic_DNA"/>
</dbReference>
<dbReference type="Proteomes" id="UP000284605">
    <property type="component" value="Unassembled WGS sequence"/>
</dbReference>
<name>A0A418VU58_9PROT</name>
<keyword evidence="1" id="KW-0732">Signal</keyword>
<feature type="chain" id="PRO_5019007140" description="PDZ domain-containing protein" evidence="1">
    <location>
        <begin position="22"/>
        <end position="135"/>
    </location>
</feature>
<evidence type="ECO:0000313" key="2">
    <source>
        <dbReference type="EMBL" id="RJF80669.1"/>
    </source>
</evidence>
<gene>
    <name evidence="2" type="ORF">D3874_26585</name>
</gene>
<feature type="signal peptide" evidence="1">
    <location>
        <begin position="1"/>
        <end position="21"/>
    </location>
</feature>
<evidence type="ECO:0000313" key="3">
    <source>
        <dbReference type="Proteomes" id="UP000284605"/>
    </source>
</evidence>
<dbReference type="RefSeq" id="WP_119782720.1">
    <property type="nucleotide sequence ID" value="NZ_QYUK01000016.1"/>
</dbReference>
<keyword evidence="3" id="KW-1185">Reference proteome</keyword>
<proteinExistence type="predicted"/>
<reference evidence="2 3" key="1">
    <citation type="submission" date="2018-09" db="EMBL/GenBank/DDBJ databases">
        <authorList>
            <person name="Zhu H."/>
        </authorList>
    </citation>
    <scope>NUCLEOTIDE SEQUENCE [LARGE SCALE GENOMIC DNA]</scope>
    <source>
        <strain evidence="2 3">K1W22B-8</strain>
    </source>
</reference>
<evidence type="ECO:0000256" key="1">
    <source>
        <dbReference type="SAM" id="SignalP"/>
    </source>
</evidence>
<dbReference type="AlphaFoldDB" id="A0A418VU58"/>
<protein>
    <recommendedName>
        <fullName evidence="4">PDZ domain-containing protein</fullName>
    </recommendedName>
</protein>
<sequence>MHIAIKAALILGLLLPQAARANMIPPQPPPLLPPGPAQATLLGLTFEQLWSYRQGGRWAVAITGCAQAESPACRRATEAGLIGCHVVGANGKAIAAGDLQAIIDAHAYPPSTAEKPLRLTVEACRDQPTEITLEP</sequence>
<evidence type="ECO:0008006" key="4">
    <source>
        <dbReference type="Google" id="ProtNLM"/>
    </source>
</evidence>
<accession>A0A418VU58</accession>
<organism evidence="2 3">
    <name type="scientific">Oleomonas cavernae</name>
    <dbReference type="NCBI Taxonomy" id="2320859"/>
    <lineage>
        <taxon>Bacteria</taxon>
        <taxon>Pseudomonadati</taxon>
        <taxon>Pseudomonadota</taxon>
        <taxon>Alphaproteobacteria</taxon>
        <taxon>Acetobacterales</taxon>
        <taxon>Acetobacteraceae</taxon>
        <taxon>Oleomonas</taxon>
    </lineage>
</organism>